<dbReference type="FunFam" id="1.20.58.1930:FF:000001">
    <property type="entry name" value="Erythrocyte membrane protein 1, PfEMP1"/>
    <property type="match status" value="1"/>
</dbReference>
<dbReference type="FunFam" id="1.20.58.830:FF:000002">
    <property type="entry name" value="Erythrocyte membrane protein 1, PfEMP1"/>
    <property type="match status" value="1"/>
</dbReference>
<feature type="compositionally biased region" description="Basic and acidic residues" evidence="1">
    <location>
        <begin position="537"/>
        <end position="548"/>
    </location>
</feature>
<dbReference type="Gene3D" id="1.20.58.830">
    <property type="match status" value="1"/>
</dbReference>
<evidence type="ECO:0008006" key="8">
    <source>
        <dbReference type="Google" id="ProtNLM"/>
    </source>
</evidence>
<feature type="domain" description="Duffy-binding-like" evidence="3">
    <location>
        <begin position="304"/>
        <end position="450"/>
    </location>
</feature>
<feature type="domain" description="Duffy-binding-like" evidence="5">
    <location>
        <begin position="30"/>
        <end position="179"/>
    </location>
</feature>
<keyword evidence="2" id="KW-0812">Transmembrane</keyword>
<dbReference type="AlphaFoldDB" id="A0A024VWN3"/>
<feature type="region of interest" description="Disordered" evidence="1">
    <location>
        <begin position="501"/>
        <end position="571"/>
    </location>
</feature>
<reference evidence="6 7" key="2">
    <citation type="submission" date="2013-02" db="EMBL/GenBank/DDBJ databases">
        <title>The Genome Sequence of Plasmodium falciparum Tanzania (2000708).</title>
        <authorList>
            <consortium name="The Broad Institute Genome Sequencing Platform"/>
            <consortium name="The Broad Institute Genome Sequencing Center for Infectious Disease"/>
            <person name="Neafsey D."/>
            <person name="Cheeseman I."/>
            <person name="Volkman S."/>
            <person name="Adams J."/>
            <person name="Walker B."/>
            <person name="Young S.K."/>
            <person name="Zeng Q."/>
            <person name="Gargeya S."/>
            <person name="Fitzgerald M."/>
            <person name="Haas B."/>
            <person name="Abouelleil A."/>
            <person name="Alvarado L."/>
            <person name="Arachchi H.M."/>
            <person name="Berlin A.M."/>
            <person name="Chapman S.B."/>
            <person name="Dewar J."/>
            <person name="Goldberg J."/>
            <person name="Griggs A."/>
            <person name="Gujja S."/>
            <person name="Hansen M."/>
            <person name="Howarth C."/>
            <person name="Imamovic A."/>
            <person name="Larimer J."/>
            <person name="McCowan C."/>
            <person name="Murphy C."/>
            <person name="Neiman D."/>
            <person name="Pearson M."/>
            <person name="Priest M."/>
            <person name="Roberts A."/>
            <person name="Saif S."/>
            <person name="Shea T."/>
            <person name="Sisk P."/>
            <person name="Sykes S."/>
            <person name="Wortman J."/>
            <person name="Nusbaum C."/>
            <person name="Birren B."/>
        </authorList>
    </citation>
    <scope>NUCLEOTIDE SEQUENCE [LARGE SCALE GENOMIC DNA]</scope>
    <source>
        <strain evidence="7">Tanzania (2000708)</strain>
    </source>
</reference>
<evidence type="ECO:0000259" key="5">
    <source>
        <dbReference type="Pfam" id="PF22672"/>
    </source>
</evidence>
<dbReference type="InterPro" id="IPR054595">
    <property type="entry name" value="DBL_C"/>
</dbReference>
<reference evidence="6 7" key="1">
    <citation type="submission" date="2013-02" db="EMBL/GenBank/DDBJ databases">
        <title>The Genome Annotation of Plasmodium falciparum Tanzania (2000708).</title>
        <authorList>
            <consortium name="The Broad Institute Genome Sequencing Platform"/>
            <consortium name="The Broad Institute Genome Sequencing Center for Infectious Disease"/>
            <person name="Neafsey D."/>
            <person name="Hoffman S."/>
            <person name="Volkman S."/>
            <person name="Rosenthal P."/>
            <person name="Walker B."/>
            <person name="Young S.K."/>
            <person name="Zeng Q."/>
            <person name="Gargeya S."/>
            <person name="Fitzgerald M."/>
            <person name="Haas B."/>
            <person name="Abouelleil A."/>
            <person name="Allen A.W."/>
            <person name="Alvarado L."/>
            <person name="Arachchi H.M."/>
            <person name="Berlin A.M."/>
            <person name="Chapman S.B."/>
            <person name="Gainer-Dewar J."/>
            <person name="Goldberg J."/>
            <person name="Griggs A."/>
            <person name="Gujja S."/>
            <person name="Hansen M."/>
            <person name="Howarth C."/>
            <person name="Imamovic A."/>
            <person name="Ireland A."/>
            <person name="Larimer J."/>
            <person name="McCowan C."/>
            <person name="Murphy C."/>
            <person name="Pearson M."/>
            <person name="Poon T.W."/>
            <person name="Priest M."/>
            <person name="Roberts A."/>
            <person name="Saif S."/>
            <person name="Shea T."/>
            <person name="Sisk P."/>
            <person name="Sykes S."/>
            <person name="Wortman J."/>
            <person name="Nusbaum C."/>
            <person name="Birren B."/>
        </authorList>
    </citation>
    <scope>NUCLEOTIDE SEQUENCE [LARGE SCALE GENOMIC DNA]</scope>
    <source>
        <strain evidence="7">Tanzania (2000708)</strain>
    </source>
</reference>
<evidence type="ECO:0000259" key="3">
    <source>
        <dbReference type="Pfam" id="PF03011"/>
    </source>
</evidence>
<protein>
    <recommendedName>
        <fullName evidence="8">Duffy-binding-like domain-containing protein</fullName>
    </recommendedName>
</protein>
<dbReference type="EMBL" id="KI927185">
    <property type="protein sequence ID" value="ETW32655.1"/>
    <property type="molecule type" value="Genomic_DNA"/>
</dbReference>
<accession>A0A024VWN3</accession>
<dbReference type="InterPro" id="IPR041480">
    <property type="entry name" value="CIDR1_gamma"/>
</dbReference>
<keyword evidence="2" id="KW-0472">Membrane</keyword>
<dbReference type="InterPro" id="IPR004258">
    <property type="entry name" value="DBL"/>
</dbReference>
<dbReference type="Proteomes" id="UP000030708">
    <property type="component" value="Unassembled WGS sequence"/>
</dbReference>
<feature type="transmembrane region" description="Helical" evidence="2">
    <location>
        <begin position="576"/>
        <end position="602"/>
    </location>
</feature>
<feature type="compositionally biased region" description="Basic and acidic residues" evidence="1">
    <location>
        <begin position="515"/>
        <end position="525"/>
    </location>
</feature>
<feature type="non-terminal residue" evidence="6">
    <location>
        <position position="603"/>
    </location>
</feature>
<evidence type="ECO:0000313" key="7">
    <source>
        <dbReference type="Proteomes" id="UP000030708"/>
    </source>
</evidence>
<organism evidence="6 7">
    <name type="scientific">Plasmodium falciparum Tanzania</name>
    <name type="common">2000708</name>
    <dbReference type="NCBI Taxonomy" id="1036725"/>
    <lineage>
        <taxon>Eukaryota</taxon>
        <taxon>Sar</taxon>
        <taxon>Alveolata</taxon>
        <taxon>Apicomplexa</taxon>
        <taxon>Aconoidasida</taxon>
        <taxon>Haemosporida</taxon>
        <taxon>Plasmodiidae</taxon>
        <taxon>Plasmodium</taxon>
        <taxon>Plasmodium (Laverania)</taxon>
    </lineage>
</organism>
<dbReference type="Pfam" id="PF18562">
    <property type="entry name" value="CIDR1_gamma"/>
    <property type="match status" value="1"/>
</dbReference>
<dbReference type="Pfam" id="PF22672">
    <property type="entry name" value="DBL_C"/>
    <property type="match status" value="1"/>
</dbReference>
<keyword evidence="2" id="KW-1133">Transmembrane helix</keyword>
<proteinExistence type="predicted"/>
<evidence type="ECO:0000259" key="4">
    <source>
        <dbReference type="Pfam" id="PF18562"/>
    </source>
</evidence>
<evidence type="ECO:0000256" key="1">
    <source>
        <dbReference type="SAM" id="MobiDB-lite"/>
    </source>
</evidence>
<gene>
    <name evidence="6" type="ORF">PFTANZ_06625</name>
</gene>
<name>A0A024VWN3_PLAFA</name>
<feature type="domain" description="Cysteine-rich interdomain region 1 gamma" evidence="4">
    <location>
        <begin position="224"/>
        <end position="287"/>
    </location>
</feature>
<dbReference type="Gene3D" id="1.20.58.1930">
    <property type="match status" value="1"/>
</dbReference>
<evidence type="ECO:0000256" key="2">
    <source>
        <dbReference type="SAM" id="Phobius"/>
    </source>
</evidence>
<dbReference type="SUPFAM" id="SSF140924">
    <property type="entry name" value="Duffy binding domain-like"/>
    <property type="match status" value="2"/>
</dbReference>
<dbReference type="Pfam" id="PF03011">
    <property type="entry name" value="PFEMP"/>
    <property type="match status" value="1"/>
</dbReference>
<evidence type="ECO:0000313" key="6">
    <source>
        <dbReference type="EMBL" id="ETW32655.1"/>
    </source>
</evidence>
<sequence>MHTTQNPTSGEKTTLTDFISRPPYFRYLEEWGQNFCVKRERIMKKLDEECRGEYPSGDPKYCSGDGHDCTKNGKLKHKNMSADPDCPGCYKQCRKYRKWIDIKFEEFHNQKNKYGEEHGKVVTSSTNGGADNKKFCQQIKEKSTVQQFLESLNHCKNGEDNKDGKNKIDFKEPLKTFGPLDYCKTCPPNEVNCNGSGRGTNHCTPVKGKGKSWEKIFSENGEKTTITVEMIDRRWPFIKNYSKDLENSQKSEKSNDLFKTSRLFKGIRKQKWKCKVIDNNTDVCKLDEFKENIDLNDYTTFKVLLIYWLQDFIEGYYILKKRKIIEQCKENGGETCNENSKNDCACVKEWVDQKEKEWKQIQEHFNNRNQTKGDDDMKSLVRHFMETLIPRMDLVNDKGKIKDLPAFLKLYGCNCADNSQKKGGTPKDIVECLLENLGEKAKKCAENHAQTSGIDCTTPPTTDTPTLEDEDLLLEENENPLQAKKNMMPTICKDVVQIETAEEKEDGTCDAPVDPSRDEKPKEEDGGPVGPAAGGEETPKAPEAKDIEAPPSTPATPKKEVKPPSRRTPQIVDHPAVIPALMTSTLAWSVGIGFATFTYFYLK</sequence>